<accession>A0A4R8PUV4</accession>
<evidence type="ECO:0000256" key="1">
    <source>
        <dbReference type="SAM" id="Phobius"/>
    </source>
</evidence>
<protein>
    <recommendedName>
        <fullName evidence="4">TLC domain-containing protein</fullName>
    </recommendedName>
</protein>
<feature type="transmembrane region" description="Helical" evidence="1">
    <location>
        <begin position="254"/>
        <end position="275"/>
    </location>
</feature>
<keyword evidence="1" id="KW-0472">Membrane</keyword>
<sequence>MASDSHTTGASLPKIATIENGPLSKYLPYASLLLASSILIIVLVSNILERWVLRLVYRELYTNMEQSKDERRRRSFVYYHVGAFVMLTILCSGMYPVMRFLVSPGQTLSSPMVAGGKLKLGDMLLALAQAYSAYYIFELCYRTKLASPINIAHHTGLLVIIQTSIALFGNYKDNAEATIEFYMCIFWGIFDVCVELPIFTTMIVWRLQEKNPRIRSRLAYACFAWVLLGATVETSVTIYLLHASWDRWSTVWKVITPLIFSLWISTQLYGSKTFFQMARSQQRQSAQRGPTIADMGSELGLATVDTDGGPSGYDTEKTGSSLHGPRIRVTEIA</sequence>
<comment type="caution">
    <text evidence="2">The sequence shown here is derived from an EMBL/GenBank/DDBJ whole genome shotgun (WGS) entry which is preliminary data.</text>
</comment>
<evidence type="ECO:0008006" key="4">
    <source>
        <dbReference type="Google" id="ProtNLM"/>
    </source>
</evidence>
<dbReference type="EMBL" id="QAPG01000207">
    <property type="protein sequence ID" value="TDZ29601.1"/>
    <property type="molecule type" value="Genomic_DNA"/>
</dbReference>
<gene>
    <name evidence="2" type="ORF">C8035_v011158</name>
</gene>
<proteinExistence type="predicted"/>
<dbReference type="Proteomes" id="UP000295083">
    <property type="component" value="Unassembled WGS sequence"/>
</dbReference>
<dbReference type="AlphaFoldDB" id="A0A4R8PUV4"/>
<feature type="transmembrane region" description="Helical" evidence="1">
    <location>
        <begin position="181"/>
        <end position="205"/>
    </location>
</feature>
<name>A0A4R8PUV4_9PEZI</name>
<feature type="transmembrane region" description="Helical" evidence="1">
    <location>
        <begin position="149"/>
        <end position="169"/>
    </location>
</feature>
<reference evidence="2 3" key="1">
    <citation type="submission" date="2018-11" db="EMBL/GenBank/DDBJ databases">
        <title>Genome sequence and assembly of Colletotrichum spinosum.</title>
        <authorList>
            <person name="Gan P."/>
            <person name="Shirasu K."/>
        </authorList>
    </citation>
    <scope>NUCLEOTIDE SEQUENCE [LARGE SCALE GENOMIC DNA]</scope>
    <source>
        <strain evidence="2 3">CBS 515.97</strain>
    </source>
</reference>
<feature type="transmembrane region" description="Helical" evidence="1">
    <location>
        <begin position="217"/>
        <end position="242"/>
    </location>
</feature>
<keyword evidence="1" id="KW-0812">Transmembrane</keyword>
<evidence type="ECO:0000313" key="2">
    <source>
        <dbReference type="EMBL" id="TDZ29601.1"/>
    </source>
</evidence>
<organism evidence="2 3">
    <name type="scientific">Colletotrichum spinosum</name>
    <dbReference type="NCBI Taxonomy" id="1347390"/>
    <lineage>
        <taxon>Eukaryota</taxon>
        <taxon>Fungi</taxon>
        <taxon>Dikarya</taxon>
        <taxon>Ascomycota</taxon>
        <taxon>Pezizomycotina</taxon>
        <taxon>Sordariomycetes</taxon>
        <taxon>Hypocreomycetidae</taxon>
        <taxon>Glomerellales</taxon>
        <taxon>Glomerellaceae</taxon>
        <taxon>Colletotrichum</taxon>
        <taxon>Colletotrichum orbiculare species complex</taxon>
    </lineage>
</organism>
<keyword evidence="1" id="KW-1133">Transmembrane helix</keyword>
<feature type="transmembrane region" description="Helical" evidence="1">
    <location>
        <begin position="26"/>
        <end position="48"/>
    </location>
</feature>
<keyword evidence="3" id="KW-1185">Reference proteome</keyword>
<feature type="transmembrane region" description="Helical" evidence="1">
    <location>
        <begin position="76"/>
        <end position="98"/>
    </location>
</feature>
<evidence type="ECO:0000313" key="3">
    <source>
        <dbReference type="Proteomes" id="UP000295083"/>
    </source>
</evidence>
<feature type="transmembrane region" description="Helical" evidence="1">
    <location>
        <begin position="118"/>
        <end position="137"/>
    </location>
</feature>